<accession>A0A829GTW5</accession>
<keyword evidence="1" id="KW-0238">DNA-binding</keyword>
<dbReference type="PANTHER" id="PTHR46558">
    <property type="entry name" value="TRACRIPTIONAL REGULATORY PROTEIN-RELATED-RELATED"/>
    <property type="match status" value="1"/>
</dbReference>
<sequence>MFGERLTQLRKQKGLSQNDLAEAIGISRQAISKYENGLAEPDLDKIAKLRDILGVSYADLLGKEPKQQITSNNVSSASITITSLINDRLGSYTGFQVAEGIPSKTAPSFLLIGESSQRGFLGTTRLVELGWYQTRQAAETEIKKIQDAMLHGETVYHLAYTAKVNKKVRLVFASQRMPIMKHNLTKLFSSSRKPLAKRSPVQEFACRNAAPMVKNQFDCV</sequence>
<dbReference type="SUPFAM" id="SSF47413">
    <property type="entry name" value="lambda repressor-like DNA-binding domains"/>
    <property type="match status" value="1"/>
</dbReference>
<dbReference type="AlphaFoldDB" id="A0A829GTW5"/>
<comment type="caution">
    <text evidence="3">The sequence shown here is derived from an EMBL/GenBank/DDBJ whole genome shotgun (WGS) entry which is preliminary data.</text>
</comment>
<proteinExistence type="predicted"/>
<feature type="domain" description="HTH cro/C1-type" evidence="2">
    <location>
        <begin position="6"/>
        <end position="60"/>
    </location>
</feature>
<evidence type="ECO:0000313" key="3">
    <source>
        <dbReference type="EMBL" id="EPC63844.1"/>
    </source>
</evidence>
<dbReference type="EMBL" id="ANJZ01000123">
    <property type="protein sequence ID" value="EPC63844.1"/>
    <property type="molecule type" value="Genomic_DNA"/>
</dbReference>
<dbReference type="PANTHER" id="PTHR46558:SF11">
    <property type="entry name" value="HTH-TYPE TRANSCRIPTIONAL REGULATOR XRE"/>
    <property type="match status" value="1"/>
</dbReference>
<dbReference type="Proteomes" id="UP000014264">
    <property type="component" value="Unassembled WGS sequence"/>
</dbReference>
<dbReference type="Pfam" id="PF01381">
    <property type="entry name" value="HTH_3"/>
    <property type="match status" value="1"/>
</dbReference>
<name>A0A829GTW5_LACPA</name>
<evidence type="ECO:0000313" key="4">
    <source>
        <dbReference type="Proteomes" id="UP000014264"/>
    </source>
</evidence>
<dbReference type="CDD" id="cd00093">
    <property type="entry name" value="HTH_XRE"/>
    <property type="match status" value="1"/>
</dbReference>
<dbReference type="Gene3D" id="1.10.260.40">
    <property type="entry name" value="lambda repressor-like DNA-binding domains"/>
    <property type="match status" value="1"/>
</dbReference>
<gene>
    <name evidence="3" type="ORF">Lpp14_04714</name>
</gene>
<reference evidence="3 4" key="1">
    <citation type="journal article" date="2013" name="PLoS ONE">
        <title>Lactobacillus paracasei comparative genomics: towards species pan-genome definition and exploitation of diversity.</title>
        <authorList>
            <person name="Smokvina T."/>
            <person name="Wels M."/>
            <person name="Polka J."/>
            <person name="Chervaux C."/>
            <person name="Brisse S."/>
            <person name="Boekhorst J."/>
            <person name="van Hylckama Vlieg J.E."/>
            <person name="Siezen R.J."/>
        </authorList>
    </citation>
    <scope>NUCLEOTIDE SEQUENCE [LARGE SCALE GENOMIC DNA]</scope>
    <source>
        <strain evidence="3 4">Lpp14</strain>
    </source>
</reference>
<organism evidence="3 4">
    <name type="scientific">Lacticaseibacillus paracasei subsp. paracasei Lpp14</name>
    <dbReference type="NCBI Taxonomy" id="1256204"/>
    <lineage>
        <taxon>Bacteria</taxon>
        <taxon>Bacillati</taxon>
        <taxon>Bacillota</taxon>
        <taxon>Bacilli</taxon>
        <taxon>Lactobacillales</taxon>
        <taxon>Lactobacillaceae</taxon>
        <taxon>Lacticaseibacillus</taxon>
    </lineage>
</organism>
<dbReference type="SMART" id="SM00530">
    <property type="entry name" value="HTH_XRE"/>
    <property type="match status" value="1"/>
</dbReference>
<dbReference type="PROSITE" id="PS50943">
    <property type="entry name" value="HTH_CROC1"/>
    <property type="match status" value="1"/>
</dbReference>
<dbReference type="InterPro" id="IPR010982">
    <property type="entry name" value="Lambda_DNA-bd_dom_sf"/>
</dbReference>
<evidence type="ECO:0000259" key="2">
    <source>
        <dbReference type="PROSITE" id="PS50943"/>
    </source>
</evidence>
<protein>
    <submittedName>
        <fullName evidence="3">XRE family transcriptional regulator</fullName>
    </submittedName>
</protein>
<dbReference type="GO" id="GO:0003677">
    <property type="term" value="F:DNA binding"/>
    <property type="evidence" value="ECO:0007669"/>
    <property type="project" value="UniProtKB-KW"/>
</dbReference>
<evidence type="ECO:0000256" key="1">
    <source>
        <dbReference type="ARBA" id="ARBA00023125"/>
    </source>
</evidence>
<dbReference type="InterPro" id="IPR001387">
    <property type="entry name" value="Cro/C1-type_HTH"/>
</dbReference>